<gene>
    <name evidence="3" type="ORF">THMIRHAT_08540</name>
</gene>
<organism evidence="3 4">
    <name type="scientific">Thiosulfativibrio zosterae</name>
    <dbReference type="NCBI Taxonomy" id="2675053"/>
    <lineage>
        <taxon>Bacteria</taxon>
        <taxon>Pseudomonadati</taxon>
        <taxon>Pseudomonadota</taxon>
        <taxon>Gammaproteobacteria</taxon>
        <taxon>Thiotrichales</taxon>
        <taxon>Piscirickettsiaceae</taxon>
        <taxon>Thiosulfativibrio</taxon>
    </lineage>
</organism>
<dbReference type="KEGG" id="tzo:THMIRHAT_08540"/>
<sequence length="1015" mass="114098">MKSKIAILAAGMPHFGELPSLSSKVGGLSILDWQLNSLKALSAITDVVVGFRASELDLAQYASINLIENPHWQSTGSVGSLLLVDIEDCDELWVSYGDVVYHQKPIERMSEIDSDVVIAYDSEWTTRYLGRDLSDIKNAEKVILTGQNISRLGQDINLDWATGEFIGLVRITGEALAILKKLKIKPLKNLANLSLPDLLELLRLKGAQLIGFDIKGQWAELNESRDLAHFVMGTKSETLLRLHGMLKSAVIQEQASFSVADWKTQSQDLIRQIQANLPHEKLVVRSSALSEDAFTHSNAGAYTSVLNVQNNIKDLTDAIIKVINSYDNLQLDDQVLVQPMLTDVVMSGVVFTRTLEQGAPYYVINYEESGSTEGITSGHAAQNSVFYFYKKANPDKVSCKKLRNLIISLQEIELLLNYDALDIEFAVDKAGRIHIFQVRPISLHQNISYQTDQEIALSIEQAKRFYQQCCLMNDGLVGNRTILGNMPDWNPAEIIGTNPGNLSYSLYKYLILDEVWAQQRAEFGYRDVRPYGLLKRFLGQPYVDVRASFNSFIPKNLSNELAEKLVNFYSVWLVLNPHLHDKIEFEVVPTCLSLNFDRWKQRLIREGGFDASEVTQLKEGLKEVTNNAITRVESDLKIVEKLKVLLDTPTYNSDNFVSISSIKTLLDDCKRLGTLPFAHLARAGFIAITFLKDAVKVGVISKQAQEGFLESLKTVSHSFSEDAYCVKTSSMAWLEFVQKYGHLRPGTYDINSSAYHEDSEHYLKPAVERSQKLVSDLEKRNCWEKEKNRLFDGLRKIGILSDDEQLESFMRQAIEGREKAKFIFSRSLSKALDQLIIWGDRNQLSREFIAELSITQIFEHIEQISLSETECKKLKELANNSLQMRKTNLACELPPLIVSEQDFHYFTLNENHPNYIGSTKVSSVVIDLSKTAQNDQVSGKIVLIPQADPGYDWLFGQGIVGLITMYGGANSHMAIRSAEFGLPAAIGVGEALYKKLSQANQLELDPSNSLIRLVH</sequence>
<dbReference type="Pfam" id="PF00391">
    <property type="entry name" value="PEP-utilizers"/>
    <property type="match status" value="1"/>
</dbReference>
<evidence type="ECO:0000259" key="2">
    <source>
        <dbReference type="Pfam" id="PF01326"/>
    </source>
</evidence>
<dbReference type="GO" id="GO:0016301">
    <property type="term" value="F:kinase activity"/>
    <property type="evidence" value="ECO:0007669"/>
    <property type="project" value="InterPro"/>
</dbReference>
<dbReference type="NCBIfam" id="NF004508">
    <property type="entry name" value="PRK05849.1"/>
    <property type="match status" value="1"/>
</dbReference>
<dbReference type="GO" id="GO:0005524">
    <property type="term" value="F:ATP binding"/>
    <property type="evidence" value="ECO:0007669"/>
    <property type="project" value="InterPro"/>
</dbReference>
<dbReference type="EMBL" id="AP021888">
    <property type="protein sequence ID" value="BBP43108.1"/>
    <property type="molecule type" value="Genomic_DNA"/>
</dbReference>
<protein>
    <recommendedName>
        <fullName evidence="5">Phosphoenolpyruvate synthase</fullName>
    </recommendedName>
</protein>
<evidence type="ECO:0000313" key="3">
    <source>
        <dbReference type="EMBL" id="BBP43108.1"/>
    </source>
</evidence>
<dbReference type="Gene3D" id="3.90.550.10">
    <property type="entry name" value="Spore Coat Polysaccharide Biosynthesis Protein SpsA, Chain A"/>
    <property type="match status" value="1"/>
</dbReference>
<dbReference type="InterPro" id="IPR008279">
    <property type="entry name" value="PEP-util_enz_mobile_dom"/>
</dbReference>
<dbReference type="Pfam" id="PF01326">
    <property type="entry name" value="PPDK_N"/>
    <property type="match status" value="1"/>
</dbReference>
<reference evidence="4" key="1">
    <citation type="submission" date="2019-11" db="EMBL/GenBank/DDBJ databases">
        <title>Isolation and characterization of two novel species in the genus Thiomicrorhabdus.</title>
        <authorList>
            <person name="Mochizuki J."/>
            <person name="Kojima H."/>
            <person name="Fukui M."/>
        </authorList>
    </citation>
    <scope>NUCLEOTIDE SEQUENCE [LARGE SCALE GENOMIC DNA]</scope>
    <source>
        <strain evidence="4">AkT22</strain>
    </source>
</reference>
<evidence type="ECO:0000259" key="1">
    <source>
        <dbReference type="Pfam" id="PF00391"/>
    </source>
</evidence>
<dbReference type="InterPro" id="IPR029044">
    <property type="entry name" value="Nucleotide-diphossugar_trans"/>
</dbReference>
<dbReference type="RefSeq" id="WP_173290940.1">
    <property type="nucleotide sequence ID" value="NZ_AP021888.1"/>
</dbReference>
<keyword evidence="4" id="KW-1185">Reference proteome</keyword>
<dbReference type="InterPro" id="IPR051549">
    <property type="entry name" value="PEP_Utilizing_Enz"/>
</dbReference>
<feature type="domain" description="Pyruvate phosphate dikinase AMP/ATP-binding" evidence="2">
    <location>
        <begin position="269"/>
        <end position="329"/>
    </location>
</feature>
<dbReference type="Gene3D" id="3.50.30.10">
    <property type="entry name" value="Phosphohistidine domain"/>
    <property type="match status" value="1"/>
</dbReference>
<accession>A0A6F8PM11</accession>
<dbReference type="AlphaFoldDB" id="A0A6F8PM11"/>
<feature type="domain" description="PEP-utilising enzyme mobile" evidence="1">
    <location>
        <begin position="939"/>
        <end position="1005"/>
    </location>
</feature>
<dbReference type="InterPro" id="IPR036637">
    <property type="entry name" value="Phosphohistidine_dom_sf"/>
</dbReference>
<dbReference type="InterPro" id="IPR002192">
    <property type="entry name" value="PPDK_AMP/ATP-bd"/>
</dbReference>
<evidence type="ECO:0008006" key="5">
    <source>
        <dbReference type="Google" id="ProtNLM"/>
    </source>
</evidence>
<proteinExistence type="predicted"/>
<evidence type="ECO:0000313" key="4">
    <source>
        <dbReference type="Proteomes" id="UP000501466"/>
    </source>
</evidence>
<dbReference type="Proteomes" id="UP000501466">
    <property type="component" value="Chromosome"/>
</dbReference>
<dbReference type="PANTHER" id="PTHR43615">
    <property type="entry name" value="PHOSPHOENOLPYRUVATE SYNTHASE-RELATED"/>
    <property type="match status" value="1"/>
</dbReference>
<dbReference type="PANTHER" id="PTHR43615:SF1">
    <property type="entry name" value="PPDK_N DOMAIN-CONTAINING PROTEIN"/>
    <property type="match status" value="1"/>
</dbReference>
<dbReference type="Gene3D" id="3.30.470.20">
    <property type="entry name" value="ATP-grasp fold, B domain"/>
    <property type="match status" value="1"/>
</dbReference>
<name>A0A6F8PM11_9GAMM</name>
<dbReference type="SUPFAM" id="SSF52009">
    <property type="entry name" value="Phosphohistidine domain"/>
    <property type="match status" value="1"/>
</dbReference>
<dbReference type="SUPFAM" id="SSF56059">
    <property type="entry name" value="Glutathione synthetase ATP-binding domain-like"/>
    <property type="match status" value="1"/>
</dbReference>
<dbReference type="SUPFAM" id="SSF53448">
    <property type="entry name" value="Nucleotide-diphospho-sugar transferases"/>
    <property type="match status" value="1"/>
</dbReference>